<dbReference type="InterPro" id="IPR010679">
    <property type="entry name" value="DUF1254"/>
</dbReference>
<dbReference type="InterPro" id="IPR010621">
    <property type="entry name" value="DUF1214"/>
</dbReference>
<gene>
    <name evidence="3" type="ORF">HYN86_05265</name>
</gene>
<dbReference type="Pfam" id="PF06742">
    <property type="entry name" value="DUF1214"/>
    <property type="match status" value="1"/>
</dbReference>
<dbReference type="AlphaFoldDB" id="A0A344LQ50"/>
<dbReference type="PANTHER" id="PTHR36509:SF2">
    <property type="entry name" value="BLL3101 PROTEIN"/>
    <property type="match status" value="1"/>
</dbReference>
<evidence type="ECO:0000313" key="4">
    <source>
        <dbReference type="Proteomes" id="UP000251561"/>
    </source>
</evidence>
<evidence type="ECO:0000259" key="2">
    <source>
        <dbReference type="Pfam" id="PF06863"/>
    </source>
</evidence>
<dbReference type="Pfam" id="PF06863">
    <property type="entry name" value="DUF1254"/>
    <property type="match status" value="1"/>
</dbReference>
<dbReference type="InterPro" id="IPR037050">
    <property type="entry name" value="DUF1254_sf"/>
</dbReference>
<evidence type="ECO:0000259" key="1">
    <source>
        <dbReference type="Pfam" id="PF06742"/>
    </source>
</evidence>
<dbReference type="Gene3D" id="2.60.120.600">
    <property type="entry name" value="Domain of unknown function DUF1214, C-terminal domain"/>
    <property type="match status" value="1"/>
</dbReference>
<dbReference type="Gene3D" id="2.60.40.1610">
    <property type="entry name" value="Domain of unknown function DUF1254"/>
    <property type="match status" value="1"/>
</dbReference>
<dbReference type="InterPro" id="IPR037049">
    <property type="entry name" value="DUF1214_C_sf"/>
</dbReference>
<proteinExistence type="predicted"/>
<dbReference type="SUPFAM" id="SSF160935">
    <property type="entry name" value="VPA0735-like"/>
    <property type="match status" value="1"/>
</dbReference>
<dbReference type="EMBL" id="CP030261">
    <property type="protein sequence ID" value="AXB56042.1"/>
    <property type="molecule type" value="Genomic_DNA"/>
</dbReference>
<name>A0A344LQ50_9FLAO</name>
<feature type="domain" description="DUF1254" evidence="2">
    <location>
        <begin position="77"/>
        <end position="209"/>
    </location>
</feature>
<reference evidence="3 4" key="1">
    <citation type="submission" date="2018-06" db="EMBL/GenBank/DDBJ databases">
        <title>Genome sequencing of Flavobacterium.</title>
        <authorList>
            <person name="Baek M.-G."/>
            <person name="Yi H."/>
        </authorList>
    </citation>
    <scope>NUCLEOTIDE SEQUENCE [LARGE SCALE GENOMIC DNA]</scope>
    <source>
        <strain evidence="3 4">HYN0086</strain>
    </source>
</reference>
<dbReference type="OrthoDB" id="40820at2"/>
<organism evidence="3 4">
    <name type="scientific">Flavobacterium fluviale</name>
    <dbReference type="NCBI Taxonomy" id="2249356"/>
    <lineage>
        <taxon>Bacteria</taxon>
        <taxon>Pseudomonadati</taxon>
        <taxon>Bacteroidota</taxon>
        <taxon>Flavobacteriia</taxon>
        <taxon>Flavobacteriales</taxon>
        <taxon>Flavobacteriaceae</taxon>
        <taxon>Flavobacterium</taxon>
    </lineage>
</organism>
<evidence type="ECO:0000313" key="3">
    <source>
        <dbReference type="EMBL" id="AXB56042.1"/>
    </source>
</evidence>
<dbReference type="PANTHER" id="PTHR36509">
    <property type="entry name" value="BLL3101 PROTEIN"/>
    <property type="match status" value="1"/>
</dbReference>
<feature type="domain" description="DUF1214" evidence="1">
    <location>
        <begin position="342"/>
        <end position="452"/>
    </location>
</feature>
<sequence>MKKQITLFLSILILIVVSCKKDKKDEAVVNSDASISIDSARSIAKEAWIYGFPIFYNYKTVYSYALDKNNSNGAKNFNTFKNYSKSFTALDTTIVTPNNDTPYSWAILNLSDEPIVLEVPEITNNRYYVMQLIDAYTYNFAYVGSRATGNKAGKYLIAGPKWKGETPKGIDKVFTSETNLVTILGRTEMDNVNETNIIKNIQSGYRIIPLHEYSKTTAPESVKYAMPLPEWKEADYKSLEFINVLNSLLQYTVPDKSEKELLERFAKIGIVPGVPFDKSKFSPEILKAIEEGIAEGGKVLEESISKTTSSLNLFGTRTDLKNNYVLRATAAAMGIYGNTKEEAVYVGSMNDKDGKPLDAANKYVLHFKKDQLPPVDYFWSITMYNLPQRNLVKNPINRYSIGDRTKGIKYEPNGDLIIYLQTDSPGKDKENNWLPSPQKGGYNIIVRLYGPAKNVTSGDWKIPLPEKTN</sequence>
<dbReference type="PROSITE" id="PS51257">
    <property type="entry name" value="PROKAR_LIPOPROTEIN"/>
    <property type="match status" value="1"/>
</dbReference>
<dbReference type="Proteomes" id="UP000251561">
    <property type="component" value="Chromosome"/>
</dbReference>
<dbReference type="KEGG" id="ffl:HYN86_05265"/>
<dbReference type="RefSeq" id="WP_113677094.1">
    <property type="nucleotide sequence ID" value="NZ_CP030261.1"/>
</dbReference>
<accession>A0A344LQ50</accession>
<protein>
    <submittedName>
        <fullName evidence="3">DUF1254 domain-containing protein</fullName>
    </submittedName>
</protein>
<keyword evidence="4" id="KW-1185">Reference proteome</keyword>